<dbReference type="Proteomes" id="UP001589627">
    <property type="component" value="Unassembled WGS sequence"/>
</dbReference>
<dbReference type="NCBIfam" id="TIGR00638">
    <property type="entry name" value="Mop"/>
    <property type="match status" value="1"/>
</dbReference>
<organism evidence="4 5">
    <name type="scientific">Actinoallomurus acaciae</name>
    <dbReference type="NCBI Taxonomy" id="502577"/>
    <lineage>
        <taxon>Bacteria</taxon>
        <taxon>Bacillati</taxon>
        <taxon>Actinomycetota</taxon>
        <taxon>Actinomycetes</taxon>
        <taxon>Streptosporangiales</taxon>
        <taxon>Thermomonosporaceae</taxon>
        <taxon>Actinoallomurus</taxon>
    </lineage>
</organism>
<accession>A0ABV5YXE5</accession>
<comment type="caution">
    <text evidence="4">The sequence shown here is derived from an EMBL/GenBank/DDBJ whole genome shotgun (WGS) entry which is preliminary data.</text>
</comment>
<name>A0ABV5YXE5_9ACTN</name>
<evidence type="ECO:0000313" key="5">
    <source>
        <dbReference type="Proteomes" id="UP001589627"/>
    </source>
</evidence>
<sequence length="70" mass="7457">MMRLSARNQVRARVVGVTEGEATANVELDASGVRMVASITAEAARELRLSEGREVVAMIKASDVMLAVPD</sequence>
<dbReference type="InterPro" id="IPR004606">
    <property type="entry name" value="Mop_domain"/>
</dbReference>
<keyword evidence="1 2" id="KW-0500">Molybdenum</keyword>
<feature type="domain" description="Mop" evidence="3">
    <location>
        <begin position="3"/>
        <end position="68"/>
    </location>
</feature>
<evidence type="ECO:0000313" key="4">
    <source>
        <dbReference type="EMBL" id="MFB9839755.1"/>
    </source>
</evidence>
<evidence type="ECO:0000256" key="1">
    <source>
        <dbReference type="ARBA" id="ARBA00022505"/>
    </source>
</evidence>
<dbReference type="Pfam" id="PF03459">
    <property type="entry name" value="TOBE"/>
    <property type="match status" value="1"/>
</dbReference>
<protein>
    <submittedName>
        <fullName evidence="4">TOBE domain-containing protein</fullName>
    </submittedName>
</protein>
<proteinExistence type="predicted"/>
<dbReference type="SUPFAM" id="SSF50331">
    <property type="entry name" value="MOP-like"/>
    <property type="match status" value="1"/>
</dbReference>
<evidence type="ECO:0000256" key="2">
    <source>
        <dbReference type="PROSITE-ProRule" id="PRU01213"/>
    </source>
</evidence>
<dbReference type="RefSeq" id="WP_378212934.1">
    <property type="nucleotide sequence ID" value="NZ_JBHLZP010000802.1"/>
</dbReference>
<dbReference type="InterPro" id="IPR008995">
    <property type="entry name" value="Mo/tungstate-bd_C_term_dom"/>
</dbReference>
<dbReference type="Gene3D" id="2.40.50.100">
    <property type="match status" value="1"/>
</dbReference>
<dbReference type="InterPro" id="IPR005116">
    <property type="entry name" value="Transp-assoc_OB_typ1"/>
</dbReference>
<dbReference type="PROSITE" id="PS51866">
    <property type="entry name" value="MOP"/>
    <property type="match status" value="1"/>
</dbReference>
<reference evidence="4 5" key="1">
    <citation type="submission" date="2024-09" db="EMBL/GenBank/DDBJ databases">
        <authorList>
            <person name="Sun Q."/>
            <person name="Mori K."/>
        </authorList>
    </citation>
    <scope>NUCLEOTIDE SEQUENCE [LARGE SCALE GENOMIC DNA]</scope>
    <source>
        <strain evidence="4 5">TBRC 0563</strain>
    </source>
</reference>
<keyword evidence="5" id="KW-1185">Reference proteome</keyword>
<evidence type="ECO:0000259" key="3">
    <source>
        <dbReference type="PROSITE" id="PS51866"/>
    </source>
</evidence>
<dbReference type="EMBL" id="JBHLZP010000802">
    <property type="protein sequence ID" value="MFB9839755.1"/>
    <property type="molecule type" value="Genomic_DNA"/>
</dbReference>
<gene>
    <name evidence="4" type="ORF">ACFFNX_47185</name>
</gene>